<comment type="caution">
    <text evidence="1">The sequence shown here is derived from an EMBL/GenBank/DDBJ whole genome shotgun (WGS) entry which is preliminary data.</text>
</comment>
<dbReference type="EMBL" id="JAZGQO010000007">
    <property type="protein sequence ID" value="KAK6181722.1"/>
    <property type="molecule type" value="Genomic_DNA"/>
</dbReference>
<reference evidence="1 2" key="1">
    <citation type="submission" date="2024-01" db="EMBL/GenBank/DDBJ databases">
        <title>The genome of the rayed Mediterranean limpet Patella caerulea (Linnaeus, 1758).</title>
        <authorList>
            <person name="Anh-Thu Weber A."/>
            <person name="Halstead-Nussloch G."/>
        </authorList>
    </citation>
    <scope>NUCLEOTIDE SEQUENCE [LARGE SCALE GENOMIC DNA]</scope>
    <source>
        <strain evidence="1">AATW-2023a</strain>
        <tissue evidence="1">Whole specimen</tissue>
    </source>
</reference>
<dbReference type="AlphaFoldDB" id="A0AAN8PQC4"/>
<dbReference type="InterPro" id="IPR052709">
    <property type="entry name" value="Transposase-MT_Hybrid"/>
</dbReference>
<evidence type="ECO:0000313" key="2">
    <source>
        <dbReference type="Proteomes" id="UP001347796"/>
    </source>
</evidence>
<gene>
    <name evidence="1" type="ORF">SNE40_009519</name>
</gene>
<protein>
    <submittedName>
        <fullName evidence="1">Uncharacterized protein</fullName>
    </submittedName>
</protein>
<dbReference type="Proteomes" id="UP001347796">
    <property type="component" value="Unassembled WGS sequence"/>
</dbReference>
<name>A0AAN8PQC4_PATCE</name>
<proteinExistence type="predicted"/>
<dbReference type="PANTHER" id="PTHR46060:SF1">
    <property type="entry name" value="MARINER MOS1 TRANSPOSASE-LIKE PROTEIN"/>
    <property type="match status" value="1"/>
</dbReference>
<sequence length="105" mass="11735">MESSKTEHRAVIMFVTKDAAQYSTFAKWSAEIKRGCSSLDDDPRLGRPVEAITDDMVARLQGLIMSDPRIKVDEISSECGISHGSDCTLIHEHLHMTKVYAKWGP</sequence>
<evidence type="ECO:0000313" key="1">
    <source>
        <dbReference type="EMBL" id="KAK6181722.1"/>
    </source>
</evidence>
<organism evidence="1 2">
    <name type="scientific">Patella caerulea</name>
    <name type="common">Rayed Mediterranean limpet</name>
    <dbReference type="NCBI Taxonomy" id="87958"/>
    <lineage>
        <taxon>Eukaryota</taxon>
        <taxon>Metazoa</taxon>
        <taxon>Spiralia</taxon>
        <taxon>Lophotrochozoa</taxon>
        <taxon>Mollusca</taxon>
        <taxon>Gastropoda</taxon>
        <taxon>Patellogastropoda</taxon>
        <taxon>Patelloidea</taxon>
        <taxon>Patellidae</taxon>
        <taxon>Patella</taxon>
    </lineage>
</organism>
<accession>A0AAN8PQC4</accession>
<dbReference type="PANTHER" id="PTHR46060">
    <property type="entry name" value="MARINER MOS1 TRANSPOSASE-LIKE PROTEIN"/>
    <property type="match status" value="1"/>
</dbReference>
<keyword evidence="2" id="KW-1185">Reference proteome</keyword>